<dbReference type="Proteomes" id="UP001595788">
    <property type="component" value="Unassembled WGS sequence"/>
</dbReference>
<protein>
    <submittedName>
        <fullName evidence="1">Uncharacterized protein</fullName>
    </submittedName>
</protein>
<proteinExistence type="predicted"/>
<reference evidence="2" key="1">
    <citation type="journal article" date="2019" name="Int. J. Syst. Evol. Microbiol.">
        <title>The Global Catalogue of Microorganisms (GCM) 10K type strain sequencing project: providing services to taxonomists for standard genome sequencing and annotation.</title>
        <authorList>
            <consortium name="The Broad Institute Genomics Platform"/>
            <consortium name="The Broad Institute Genome Sequencing Center for Infectious Disease"/>
            <person name="Wu L."/>
            <person name="Ma J."/>
        </authorList>
    </citation>
    <scope>NUCLEOTIDE SEQUENCE [LARGE SCALE GENOMIC DNA]</scope>
    <source>
        <strain evidence="2">2803GPT1-18</strain>
    </source>
</reference>
<organism evidence="1 2">
    <name type="scientific">Micromonospora mangrovi</name>
    <dbReference type="NCBI Taxonomy" id="1182597"/>
    <lineage>
        <taxon>Bacteria</taxon>
        <taxon>Bacillati</taxon>
        <taxon>Actinomycetota</taxon>
        <taxon>Actinomycetes</taxon>
        <taxon>Micromonosporales</taxon>
        <taxon>Micromonosporaceae</taxon>
        <taxon>Micromonospora</taxon>
    </lineage>
</organism>
<evidence type="ECO:0000313" key="1">
    <source>
        <dbReference type="EMBL" id="MFC4148044.1"/>
    </source>
</evidence>
<name>A0ABV8MDS5_9ACTN</name>
<dbReference type="EMBL" id="JBHSBT010000016">
    <property type="protein sequence ID" value="MFC4148044.1"/>
    <property type="molecule type" value="Genomic_DNA"/>
</dbReference>
<comment type="caution">
    <text evidence="1">The sequence shown here is derived from an EMBL/GenBank/DDBJ whole genome shotgun (WGS) entry which is preliminary data.</text>
</comment>
<gene>
    <name evidence="1" type="ORF">ACFO0M_17450</name>
</gene>
<feature type="non-terminal residue" evidence="1">
    <location>
        <position position="1"/>
    </location>
</feature>
<dbReference type="RefSeq" id="WP_377522259.1">
    <property type="nucleotide sequence ID" value="NZ_JBHSBT010000016.1"/>
</dbReference>
<accession>A0ABV8MDS5</accession>
<keyword evidence="2" id="KW-1185">Reference proteome</keyword>
<sequence length="65" mass="6925">TCPTRRLDGPVVEMSLVKVSCPMRVRRVALTAYGPGPAGYEAVRPSDEGLSRVGIVMRIQAAVAL</sequence>
<evidence type="ECO:0000313" key="2">
    <source>
        <dbReference type="Proteomes" id="UP001595788"/>
    </source>
</evidence>